<dbReference type="PIRSF" id="PIRSF001587">
    <property type="entry name" value="FGAM_synthase_II"/>
    <property type="match status" value="1"/>
</dbReference>
<feature type="binding site" evidence="8">
    <location>
        <position position="560"/>
    </location>
    <ligand>
        <name>substrate</name>
    </ligand>
</feature>
<feature type="binding site" evidence="8">
    <location>
        <position position="106"/>
    </location>
    <ligand>
        <name>Mg(2+)</name>
        <dbReference type="ChEBI" id="CHEBI:18420"/>
        <label>1</label>
    </ligand>
</feature>
<comment type="caution">
    <text evidence="12">The sequence shown here is derived from an EMBL/GenBank/DDBJ whole genome shotgun (WGS) entry which is preliminary data.</text>
</comment>
<keyword evidence="2 8" id="KW-0436">Ligase</keyword>
<dbReference type="PANTHER" id="PTHR43555:SF1">
    <property type="entry name" value="PHOSPHORIBOSYLFORMYLGLYCINAMIDINE SYNTHASE SUBUNIT PURL"/>
    <property type="match status" value="1"/>
</dbReference>
<feature type="domain" description="PurM-like C-terminal" evidence="10">
    <location>
        <begin position="215"/>
        <end position="375"/>
    </location>
</feature>
<feature type="binding site" evidence="8">
    <location>
        <position position="260"/>
    </location>
    <ligand>
        <name>substrate</name>
    </ligand>
</feature>
<evidence type="ECO:0000256" key="3">
    <source>
        <dbReference type="ARBA" id="ARBA00022723"/>
    </source>
</evidence>
<evidence type="ECO:0000313" key="13">
    <source>
        <dbReference type="Proteomes" id="UP001560293"/>
    </source>
</evidence>
<keyword evidence="5 8" id="KW-0658">Purine biosynthesis</keyword>
<evidence type="ECO:0000256" key="6">
    <source>
        <dbReference type="ARBA" id="ARBA00022840"/>
    </source>
</evidence>
<dbReference type="NCBIfam" id="NF002290">
    <property type="entry name" value="PRK01213.1"/>
    <property type="match status" value="1"/>
</dbReference>
<evidence type="ECO:0000313" key="12">
    <source>
        <dbReference type="EMBL" id="MEX6464708.1"/>
    </source>
</evidence>
<evidence type="ECO:0000259" key="10">
    <source>
        <dbReference type="Pfam" id="PF02769"/>
    </source>
</evidence>
<evidence type="ECO:0000256" key="7">
    <source>
        <dbReference type="ARBA" id="ARBA00022842"/>
    </source>
</evidence>
<keyword evidence="7 8" id="KW-0460">Magnesium</keyword>
<dbReference type="EC" id="6.3.5.3" evidence="8"/>
<dbReference type="Pfam" id="PF02769">
    <property type="entry name" value="AIRS_C"/>
    <property type="match status" value="2"/>
</dbReference>
<dbReference type="InterPro" id="IPR036676">
    <property type="entry name" value="PurM-like_C_sf"/>
</dbReference>
<evidence type="ECO:0000256" key="8">
    <source>
        <dbReference type="HAMAP-Rule" id="MF_00420"/>
    </source>
</evidence>
<comment type="function">
    <text evidence="8">Part of the phosphoribosylformylglycinamidine synthase complex involved in the purines biosynthetic pathway. Catalyzes the ATP-dependent conversion of formylglycinamide ribonucleotide (FGAR) and glutamine to yield formylglycinamidine ribonucleotide (FGAM) and glutamate. The FGAM synthase complex is composed of three subunits. PurQ produces an ammonia molecule by converting glutamine to glutamate. PurL transfers the ammonia molecule to FGAR to form FGAM in an ATP-dependent manner. PurS interacts with PurQ and PurL and is thought to assist in the transfer of the ammonia molecule from PurQ to PurL.</text>
</comment>
<feature type="binding site" evidence="8">
    <location>
        <position position="129"/>
    </location>
    <ligand>
        <name>substrate</name>
    </ligand>
</feature>
<accession>A0ABV3YIQ6</accession>
<feature type="binding site" evidence="8">
    <location>
        <position position="104"/>
    </location>
    <ligand>
        <name>ATP</name>
        <dbReference type="ChEBI" id="CHEBI:30616"/>
    </ligand>
</feature>
<dbReference type="SUPFAM" id="SSF55326">
    <property type="entry name" value="PurM N-terminal domain-like"/>
    <property type="match status" value="2"/>
</dbReference>
<keyword evidence="6 8" id="KW-0067">ATP-binding</keyword>
<protein>
    <recommendedName>
        <fullName evidence="8">Phosphoribosylformylglycinamidine synthase subunit PurL</fullName>
        <shortName evidence="8">FGAM synthase</shortName>
        <ecNumber evidence="8">6.3.5.3</ecNumber>
    </recommendedName>
    <alternativeName>
        <fullName evidence="8">Formylglycinamide ribonucleotide amidotransferase subunit II</fullName>
        <shortName evidence="8">FGAR amidotransferase II</shortName>
        <shortName evidence="8">FGAR-AT II</shortName>
    </alternativeName>
    <alternativeName>
        <fullName evidence="8">Glutamine amidotransferase PurL</fullName>
    </alternativeName>
    <alternativeName>
        <fullName evidence="8">Phosphoribosylformylglycinamidine synthase subunit II</fullName>
    </alternativeName>
</protein>
<feature type="active site" description="Proton acceptor" evidence="8">
    <location>
        <position position="108"/>
    </location>
</feature>
<evidence type="ECO:0000259" key="11">
    <source>
        <dbReference type="Pfam" id="PF18072"/>
    </source>
</evidence>
<dbReference type="GO" id="GO:0004642">
    <property type="term" value="F:phosphoribosylformylglycinamidine synthase activity"/>
    <property type="evidence" value="ECO:0007669"/>
    <property type="project" value="UniProtKB-EC"/>
</dbReference>
<comment type="subcellular location">
    <subcellularLocation>
        <location evidence="8">Cytoplasm</location>
    </subcellularLocation>
</comment>
<feature type="active site" evidence="8">
    <location>
        <position position="57"/>
    </location>
</feature>
<feature type="domain" description="Phosphoribosylformylglycinamidine synthase linker" evidence="11">
    <location>
        <begin position="22"/>
        <end position="61"/>
    </location>
</feature>
<gene>
    <name evidence="8 12" type="primary">purL</name>
    <name evidence="12" type="ORF">AB6N35_10180</name>
</gene>
<feature type="binding site" evidence="8">
    <location>
        <position position="130"/>
    </location>
    <ligand>
        <name>Mg(2+)</name>
        <dbReference type="ChEBI" id="CHEBI:18420"/>
        <label>2</label>
    </ligand>
</feature>
<keyword evidence="1 8" id="KW-0963">Cytoplasm</keyword>
<reference evidence="13" key="1">
    <citation type="submission" date="2024-07" db="EMBL/GenBank/DDBJ databases">
        <title>Pseudomonas strain that inhibits Aeromonas fish pathogens.</title>
        <authorList>
            <person name="Wildschutte H."/>
        </authorList>
    </citation>
    <scope>NUCLEOTIDE SEQUENCE [LARGE SCALE GENOMIC DNA]</scope>
    <source>
        <strain evidence="13">n60</strain>
    </source>
</reference>
<feature type="binding site" evidence="8">
    <location>
        <position position="558"/>
    </location>
    <ligand>
        <name>Mg(2+)</name>
        <dbReference type="ChEBI" id="CHEBI:18420"/>
        <label>1</label>
    </ligand>
</feature>
<dbReference type="RefSeq" id="WP_061229001.1">
    <property type="nucleotide sequence ID" value="NZ_JALXMA010000007.1"/>
</dbReference>
<keyword evidence="13" id="KW-1185">Reference proteome</keyword>
<comment type="catalytic activity">
    <reaction evidence="8">
        <text>N(2)-formyl-N(1)-(5-phospho-beta-D-ribosyl)glycinamide + L-glutamine + ATP + H2O = 2-formamido-N(1)-(5-O-phospho-beta-D-ribosyl)acetamidine + L-glutamate + ADP + phosphate + H(+)</text>
        <dbReference type="Rhea" id="RHEA:17129"/>
        <dbReference type="ChEBI" id="CHEBI:15377"/>
        <dbReference type="ChEBI" id="CHEBI:15378"/>
        <dbReference type="ChEBI" id="CHEBI:29985"/>
        <dbReference type="ChEBI" id="CHEBI:30616"/>
        <dbReference type="ChEBI" id="CHEBI:43474"/>
        <dbReference type="ChEBI" id="CHEBI:58359"/>
        <dbReference type="ChEBI" id="CHEBI:147286"/>
        <dbReference type="ChEBI" id="CHEBI:147287"/>
        <dbReference type="ChEBI" id="CHEBI:456216"/>
        <dbReference type="EC" id="6.3.5.3"/>
    </reaction>
</comment>
<dbReference type="InterPro" id="IPR016188">
    <property type="entry name" value="PurM-like_N"/>
</dbReference>
<evidence type="ECO:0000256" key="2">
    <source>
        <dbReference type="ARBA" id="ARBA00022598"/>
    </source>
</evidence>
<proteinExistence type="inferred from homology"/>
<dbReference type="CDD" id="cd02203">
    <property type="entry name" value="PurL_repeat1"/>
    <property type="match status" value="1"/>
</dbReference>
<keyword evidence="4 8" id="KW-0547">Nucleotide-binding</keyword>
<feature type="binding site" evidence="8">
    <location>
        <position position="288"/>
    </location>
    <ligand>
        <name>Mg(2+)</name>
        <dbReference type="ChEBI" id="CHEBI:18420"/>
        <label>2</label>
    </ligand>
</feature>
<name>A0ABV3YIQ6_9ACTN</name>
<feature type="binding site" evidence="8">
    <location>
        <position position="557"/>
    </location>
    <ligand>
        <name>ATP</name>
        <dbReference type="ChEBI" id="CHEBI:30616"/>
    </ligand>
</feature>
<dbReference type="Pfam" id="PF00586">
    <property type="entry name" value="AIRS"/>
    <property type="match status" value="2"/>
</dbReference>
<feature type="binding site" evidence="8">
    <location>
        <position position="60"/>
    </location>
    <ligand>
        <name>ATP</name>
        <dbReference type="ChEBI" id="CHEBI:30616"/>
    </ligand>
</feature>
<dbReference type="InterPro" id="IPR010074">
    <property type="entry name" value="PRibForGlyAmidine_synth_PurL"/>
</dbReference>
<evidence type="ECO:0000259" key="9">
    <source>
        <dbReference type="Pfam" id="PF00586"/>
    </source>
</evidence>
<dbReference type="InterPro" id="IPR010918">
    <property type="entry name" value="PurM-like_C_dom"/>
</dbReference>
<dbReference type="CDD" id="cd02204">
    <property type="entry name" value="PurL_repeat2"/>
    <property type="match status" value="1"/>
</dbReference>
<dbReference type="InterPro" id="IPR036921">
    <property type="entry name" value="PurM-like_N_sf"/>
</dbReference>
<dbReference type="EMBL" id="JBFTEZ010000002">
    <property type="protein sequence ID" value="MEX6464708.1"/>
    <property type="molecule type" value="Genomic_DNA"/>
</dbReference>
<evidence type="ECO:0000256" key="1">
    <source>
        <dbReference type="ARBA" id="ARBA00022490"/>
    </source>
</evidence>
<dbReference type="Pfam" id="PF18072">
    <property type="entry name" value="FGAR-AT_linker"/>
    <property type="match status" value="1"/>
</dbReference>
<evidence type="ECO:0000256" key="5">
    <source>
        <dbReference type="ARBA" id="ARBA00022755"/>
    </source>
</evidence>
<dbReference type="SUPFAM" id="SSF56042">
    <property type="entry name" value="PurM C-terminal domain-like"/>
    <property type="match status" value="2"/>
</dbReference>
<feature type="binding site" evidence="8">
    <location>
        <begin position="107"/>
        <end position="110"/>
    </location>
    <ligand>
        <name>substrate</name>
    </ligand>
</feature>
<feature type="domain" description="PurM-like N-terminal" evidence="9">
    <location>
        <begin position="87"/>
        <end position="202"/>
    </location>
</feature>
<dbReference type="Gene3D" id="3.90.650.10">
    <property type="entry name" value="PurM-like C-terminal domain"/>
    <property type="match status" value="2"/>
</dbReference>
<comment type="subunit">
    <text evidence="8">Monomer. Part of the FGAM synthase complex composed of 1 PurL, 1 PurQ and 2 PurS subunits.</text>
</comment>
<organism evidence="12 13">
    <name type="scientific">Dietzia cinnamea</name>
    <dbReference type="NCBI Taxonomy" id="321318"/>
    <lineage>
        <taxon>Bacteria</taxon>
        <taxon>Bacillati</taxon>
        <taxon>Actinomycetota</taxon>
        <taxon>Actinomycetes</taxon>
        <taxon>Mycobacteriales</taxon>
        <taxon>Dietziaceae</taxon>
        <taxon>Dietzia</taxon>
    </lineage>
</organism>
<feature type="binding site" evidence="8">
    <location>
        <begin position="332"/>
        <end position="334"/>
    </location>
    <ligand>
        <name>substrate</name>
    </ligand>
</feature>
<comment type="similarity">
    <text evidence="8">Belongs to the FGAMS family.</text>
</comment>
<comment type="pathway">
    <text evidence="8">Purine metabolism; IMP biosynthesis via de novo pathway; 5-amino-1-(5-phospho-D-ribosyl)imidazole from N(2)-formyl-N(1)-(5-phospho-D-ribosyl)glycinamide: step 1/2.</text>
</comment>
<feature type="domain" description="PurM-like C-terminal" evidence="10">
    <location>
        <begin position="597"/>
        <end position="734"/>
    </location>
</feature>
<dbReference type="PANTHER" id="PTHR43555">
    <property type="entry name" value="PHOSPHORIBOSYLFORMYLGLYCINAMIDINE SYNTHASE SUBUNIT PURL"/>
    <property type="match status" value="1"/>
</dbReference>
<dbReference type="HAMAP" id="MF_00420">
    <property type="entry name" value="PurL_2"/>
    <property type="match status" value="1"/>
</dbReference>
<dbReference type="InterPro" id="IPR041609">
    <property type="entry name" value="PurL_linker"/>
</dbReference>
<evidence type="ECO:0000256" key="4">
    <source>
        <dbReference type="ARBA" id="ARBA00022741"/>
    </source>
</evidence>
<comment type="caution">
    <text evidence="8">Lacks conserved residue(s) required for the propagation of feature annotation.</text>
</comment>
<sequence>MTSHVDSISHASSTPELAQPWAELGLKEDEYARIREILGRRPTDAELAMYSVMWSEHCSYKSSKVHLKYFGETTTEDMRSTMLAGIGENAGVVDIGDGWAVTFKVESHNHPSYIEPYQGAATGVGGIVRDIMAMGARPVAVMDQLRFGPADADDTHRVLPGVVAGVGGYGNCLGLPNIGGETVFDESYAGNPLVNALCAGVMRVEDLHLAFASGKGNRIILFGARTGLDGIGGVSVLASETFDVGEDGAPVKPRKLPSVQVGDPFMEKVLIECCLELYREKLVVGIQDLGGAGLACATSELAAAGDGGMHIVLDNVPLRAEGMSAAEILSSESQERMCAVVAPENVDAFMEVCRRWDVLAADIGEVTDGDRLTIEFRGEIVVDAPPESLADEGPVYERPVERPADQDALQADTTAGLARPATGDALRQTLLDMVSSPALCSRKFITEQYDRYVRGNTILAEYADGGVLRIDEESGRGIALSTDASGRYTRLDPYAGARLALAEAYRNVAVTGATPVAVTNCLNFGSPEDPGVMWQFREAVHGLADGCAELGIPVTGGNVSFYNQTGTTPILPTPVVGVLGVIDDVARRTPTAFGDTPGESIYLLGVTRDEFDGSIWAQVAHDHLGGTPPTVDLTWEATLARIMATCSKDGLITGAHDLSEGGLAQALVESALAGECGMRIVLPEGADPFVWLFSESSGRVIVSVPRGEEIRFQQMLTAQNIPHARIGVTDPDPSTFEVQGQFTLTIDELREAHEGTLPALFGVDPV</sequence>
<dbReference type="Proteomes" id="UP001560293">
    <property type="component" value="Unassembled WGS sequence"/>
</dbReference>
<feature type="domain" description="PurM-like N-terminal" evidence="9">
    <location>
        <begin position="464"/>
        <end position="581"/>
    </location>
</feature>
<dbReference type="NCBIfam" id="TIGR01736">
    <property type="entry name" value="FGAM_synth_II"/>
    <property type="match status" value="1"/>
</dbReference>
<feature type="binding site" evidence="8">
    <location>
        <position position="520"/>
    </location>
    <ligand>
        <name>ATP</name>
        <dbReference type="ChEBI" id="CHEBI:30616"/>
    </ligand>
</feature>
<dbReference type="Gene3D" id="3.30.1330.10">
    <property type="entry name" value="PurM-like, N-terminal domain"/>
    <property type="match status" value="2"/>
</dbReference>
<keyword evidence="3 8" id="KW-0479">Metal-binding</keyword>